<name>A0ABV1NVZ9_9ACTN</name>
<evidence type="ECO:0000313" key="8">
    <source>
        <dbReference type="Proteomes" id="UP001482520"/>
    </source>
</evidence>
<keyword evidence="8" id="KW-1185">Reference proteome</keyword>
<organism evidence="7 8">
    <name type="scientific">Nocardioides kribbensis</name>
    <dbReference type="NCBI Taxonomy" id="305517"/>
    <lineage>
        <taxon>Bacteria</taxon>
        <taxon>Bacillati</taxon>
        <taxon>Actinomycetota</taxon>
        <taxon>Actinomycetes</taxon>
        <taxon>Propionibacteriales</taxon>
        <taxon>Nocardioidaceae</taxon>
        <taxon>Nocardioides</taxon>
    </lineage>
</organism>
<sequence>MQHDSAGFLRPLEELLAVARTGHVTDAAAELGVPQPTLSRSLARLSAEVGAPLLLRRGRGIALSRHGRLLADAAERAVAEVEEALRAIRAEVDPEAGRVRLGFQHALGADLVPRALRVFHDRHPRVTLQLAEGGAEHLVADVAGGRLDLALVAVLEPSTGAGLASLVLGTQPLRVLLPRGHHLAGPGDHGASGRGARGAEDGRAGPVTVADLAEEPFVAMASGYGLRTITDAMMREAGAPRRPAYECEDLATAGGLVAAGLGFTVVPAGVDYPGTVEVALDAGARRAERVVQLVWSSAGPPAPVTALRDVLEETLPGLLGASPPRDDRAGRTAGHGAGHRT</sequence>
<dbReference type="InterPro" id="IPR036390">
    <property type="entry name" value="WH_DNA-bd_sf"/>
</dbReference>
<evidence type="ECO:0000313" key="7">
    <source>
        <dbReference type="EMBL" id="MEQ7846676.1"/>
    </source>
</evidence>
<feature type="region of interest" description="Disordered" evidence="5">
    <location>
        <begin position="316"/>
        <end position="341"/>
    </location>
</feature>
<dbReference type="InterPro" id="IPR005119">
    <property type="entry name" value="LysR_subst-bd"/>
</dbReference>
<dbReference type="Pfam" id="PF03466">
    <property type="entry name" value="LysR_substrate"/>
    <property type="match status" value="2"/>
</dbReference>
<evidence type="ECO:0000256" key="2">
    <source>
        <dbReference type="ARBA" id="ARBA00023015"/>
    </source>
</evidence>
<comment type="similarity">
    <text evidence="1">Belongs to the LysR transcriptional regulatory family.</text>
</comment>
<keyword evidence="4" id="KW-0804">Transcription</keyword>
<keyword evidence="3" id="KW-0238">DNA-binding</keyword>
<dbReference type="Proteomes" id="UP001482520">
    <property type="component" value="Unassembled WGS sequence"/>
</dbReference>
<comment type="caution">
    <text evidence="7">The sequence shown here is derived from an EMBL/GenBank/DDBJ whole genome shotgun (WGS) entry which is preliminary data.</text>
</comment>
<accession>A0ABV1NVZ9</accession>
<dbReference type="PANTHER" id="PTHR30346">
    <property type="entry name" value="TRANSCRIPTIONAL DUAL REGULATOR HCAR-RELATED"/>
    <property type="match status" value="1"/>
</dbReference>
<evidence type="ECO:0000256" key="5">
    <source>
        <dbReference type="SAM" id="MobiDB-lite"/>
    </source>
</evidence>
<feature type="domain" description="HTH lysR-type" evidence="6">
    <location>
        <begin position="15"/>
        <end position="64"/>
    </location>
</feature>
<evidence type="ECO:0000256" key="1">
    <source>
        <dbReference type="ARBA" id="ARBA00009437"/>
    </source>
</evidence>
<dbReference type="SUPFAM" id="SSF53850">
    <property type="entry name" value="Periplasmic binding protein-like II"/>
    <property type="match status" value="1"/>
</dbReference>
<dbReference type="SUPFAM" id="SSF46785">
    <property type="entry name" value="Winged helix' DNA-binding domain"/>
    <property type="match status" value="1"/>
</dbReference>
<dbReference type="InterPro" id="IPR036388">
    <property type="entry name" value="WH-like_DNA-bd_sf"/>
</dbReference>
<keyword evidence="2" id="KW-0805">Transcription regulation</keyword>
<evidence type="ECO:0000256" key="4">
    <source>
        <dbReference type="ARBA" id="ARBA00023163"/>
    </source>
</evidence>
<evidence type="ECO:0000256" key="3">
    <source>
        <dbReference type="ARBA" id="ARBA00023125"/>
    </source>
</evidence>
<dbReference type="InterPro" id="IPR000847">
    <property type="entry name" value="LysR_HTH_N"/>
</dbReference>
<proteinExistence type="inferred from homology"/>
<reference evidence="7 8" key="1">
    <citation type="submission" date="2024-02" db="EMBL/GenBank/DDBJ databases">
        <title>Full genome sequence of Nocardioides kribbensis.</title>
        <authorList>
            <person name="Poletto B.L."/>
            <person name="Silva G."/>
            <person name="Galante D."/>
            <person name="Campos K.R."/>
            <person name="Santos M.B.N."/>
            <person name="Sacchi C.T."/>
        </authorList>
    </citation>
    <scope>NUCLEOTIDE SEQUENCE [LARGE SCALE GENOMIC DNA]</scope>
    <source>
        <strain evidence="7 8">O4R</strain>
    </source>
</reference>
<dbReference type="PROSITE" id="PS50931">
    <property type="entry name" value="HTH_LYSR"/>
    <property type="match status" value="1"/>
</dbReference>
<dbReference type="Gene3D" id="3.40.190.10">
    <property type="entry name" value="Periplasmic binding protein-like II"/>
    <property type="match status" value="2"/>
</dbReference>
<evidence type="ECO:0000259" key="6">
    <source>
        <dbReference type="PROSITE" id="PS50931"/>
    </source>
</evidence>
<protein>
    <submittedName>
        <fullName evidence="7">LysR substrate-binding domain-containing protein</fullName>
    </submittedName>
</protein>
<dbReference type="EMBL" id="JBEGDP010000003">
    <property type="protein sequence ID" value="MEQ7846676.1"/>
    <property type="molecule type" value="Genomic_DNA"/>
</dbReference>
<gene>
    <name evidence="7" type="ORF">V6R90_05240</name>
</gene>
<dbReference type="Pfam" id="PF00126">
    <property type="entry name" value="HTH_1"/>
    <property type="match status" value="1"/>
</dbReference>
<dbReference type="Gene3D" id="1.10.10.10">
    <property type="entry name" value="Winged helix-like DNA-binding domain superfamily/Winged helix DNA-binding domain"/>
    <property type="match status" value="1"/>
</dbReference>
<dbReference type="PANTHER" id="PTHR30346:SF28">
    <property type="entry name" value="HTH-TYPE TRANSCRIPTIONAL REGULATOR CYNR"/>
    <property type="match status" value="1"/>
</dbReference>
<dbReference type="RefSeq" id="WP_349803997.1">
    <property type="nucleotide sequence ID" value="NZ_JBEGDP010000003.1"/>
</dbReference>